<dbReference type="InterPro" id="IPR008979">
    <property type="entry name" value="Galactose-bd-like_sf"/>
</dbReference>
<sequence>MASGIHHPGFIPRCWYRRTVDPWDPESCRILLHFGAVDHRATVWVDDVLVVTHDGGYTPFRCDITEFMPGGLPVTIVVCADVP</sequence>
<reference evidence="4" key="2">
    <citation type="submission" date="2016-04" db="EMBL/GenBank/DDBJ databases">
        <title>First Complete Genome Sequence of a Subdivision 6 Acidobacterium.</title>
        <authorList>
            <person name="Huang S."/>
            <person name="Vieira S."/>
            <person name="Bunk B."/>
            <person name="Riedel T."/>
            <person name="Sproeer C."/>
            <person name="Overmann J."/>
        </authorList>
    </citation>
    <scope>NUCLEOTIDE SEQUENCE [LARGE SCALE GENOMIC DNA]</scope>
    <source>
        <strain evidence="4">DSM 100886 HEG_-6_39</strain>
    </source>
</reference>
<dbReference type="OrthoDB" id="9762066at2"/>
<dbReference type="Pfam" id="PF02837">
    <property type="entry name" value="Glyco_hydro_2_N"/>
    <property type="match status" value="1"/>
</dbReference>
<dbReference type="AlphaFoldDB" id="A0A143PQ09"/>
<keyword evidence="3" id="KW-0378">Hydrolase</keyword>
<dbReference type="SUPFAM" id="SSF49785">
    <property type="entry name" value="Galactose-binding domain-like"/>
    <property type="match status" value="1"/>
</dbReference>
<dbReference type="EMBL" id="CP015136">
    <property type="protein sequence ID" value="AMY10675.1"/>
    <property type="molecule type" value="Genomic_DNA"/>
</dbReference>
<organism evidence="3 4">
    <name type="scientific">Luteitalea pratensis</name>
    <dbReference type="NCBI Taxonomy" id="1855912"/>
    <lineage>
        <taxon>Bacteria</taxon>
        <taxon>Pseudomonadati</taxon>
        <taxon>Acidobacteriota</taxon>
        <taxon>Vicinamibacteria</taxon>
        <taxon>Vicinamibacterales</taxon>
        <taxon>Vicinamibacteraceae</taxon>
        <taxon>Luteitalea</taxon>
    </lineage>
</organism>
<dbReference type="PANTHER" id="PTHR42732">
    <property type="entry name" value="BETA-GALACTOSIDASE"/>
    <property type="match status" value="1"/>
</dbReference>
<comment type="similarity">
    <text evidence="1">Belongs to the glycosyl hydrolase 2 family.</text>
</comment>
<reference evidence="3 4" key="1">
    <citation type="journal article" date="2016" name="Genome Announc.">
        <title>First Complete Genome Sequence of a Subdivision 6 Acidobacterium Strain.</title>
        <authorList>
            <person name="Huang S."/>
            <person name="Vieira S."/>
            <person name="Bunk B."/>
            <person name="Riedel T."/>
            <person name="Sproer C."/>
            <person name="Overmann J."/>
        </authorList>
    </citation>
    <scope>NUCLEOTIDE SEQUENCE [LARGE SCALE GENOMIC DNA]</scope>
    <source>
        <strain evidence="4">DSM 100886 HEG_-6_39</strain>
    </source>
</reference>
<gene>
    <name evidence="3" type="primary">uidA_1</name>
    <name evidence="3" type="ORF">LuPra_03914</name>
</gene>
<evidence type="ECO:0000313" key="4">
    <source>
        <dbReference type="Proteomes" id="UP000076079"/>
    </source>
</evidence>
<accession>A0A143PQ09</accession>
<evidence type="ECO:0000259" key="2">
    <source>
        <dbReference type="Pfam" id="PF02837"/>
    </source>
</evidence>
<dbReference type="STRING" id="1855912.LuPra_03914"/>
<dbReference type="Gene3D" id="2.60.120.260">
    <property type="entry name" value="Galactose-binding domain-like"/>
    <property type="match status" value="1"/>
</dbReference>
<dbReference type="InterPro" id="IPR051913">
    <property type="entry name" value="GH2_Domain-Containing"/>
</dbReference>
<dbReference type="GO" id="GO:0005975">
    <property type="term" value="P:carbohydrate metabolic process"/>
    <property type="evidence" value="ECO:0007669"/>
    <property type="project" value="InterPro"/>
</dbReference>
<name>A0A143PQ09_LUTPR</name>
<keyword evidence="4" id="KW-1185">Reference proteome</keyword>
<dbReference type="GO" id="GO:0004566">
    <property type="term" value="F:beta-glucuronidase activity"/>
    <property type="evidence" value="ECO:0007669"/>
    <property type="project" value="UniProtKB-EC"/>
</dbReference>
<dbReference type="InterPro" id="IPR006104">
    <property type="entry name" value="Glyco_hydro_2_N"/>
</dbReference>
<feature type="domain" description="Glycosyl hydrolases family 2 sugar binding" evidence="2">
    <location>
        <begin position="11"/>
        <end position="79"/>
    </location>
</feature>
<dbReference type="Proteomes" id="UP000076079">
    <property type="component" value="Chromosome"/>
</dbReference>
<keyword evidence="3" id="KW-0326">Glycosidase</keyword>
<protein>
    <submittedName>
        <fullName evidence="3">Beta-glucuronidase</fullName>
        <ecNumber evidence="3">3.2.1.31</ecNumber>
    </submittedName>
</protein>
<proteinExistence type="inferred from homology"/>
<dbReference type="PANTHER" id="PTHR42732:SF3">
    <property type="entry name" value="HYDROLASE"/>
    <property type="match status" value="1"/>
</dbReference>
<dbReference type="KEGG" id="abac:LuPra_03914"/>
<evidence type="ECO:0000256" key="1">
    <source>
        <dbReference type="ARBA" id="ARBA00007401"/>
    </source>
</evidence>
<dbReference type="EC" id="3.2.1.31" evidence="3"/>
<dbReference type="RefSeq" id="WP_157899423.1">
    <property type="nucleotide sequence ID" value="NZ_CP015136.1"/>
</dbReference>
<evidence type="ECO:0000313" key="3">
    <source>
        <dbReference type="EMBL" id="AMY10675.1"/>
    </source>
</evidence>